<sequence>MWETVARDDDPFIRCNFIPLDLKELQEKGFLFKTQQDVHDYIKKHIIGKPNEQLVKNVHKEIDFLGVVGPDALINSFTVNCKDQSTGKGQQNIELVNDLQNLVFNELTYNVGEDTKRVKMFLTTSKLEYANYGKSVQQLKERLNLPTENTHDALGS</sequence>
<evidence type="ECO:0000313" key="2">
    <source>
        <dbReference type="Proteomes" id="UP000594262"/>
    </source>
</evidence>
<keyword evidence="2" id="KW-1185">Reference proteome</keyword>
<organism evidence="1 2">
    <name type="scientific">Clytia hemisphaerica</name>
    <dbReference type="NCBI Taxonomy" id="252671"/>
    <lineage>
        <taxon>Eukaryota</taxon>
        <taxon>Metazoa</taxon>
        <taxon>Cnidaria</taxon>
        <taxon>Hydrozoa</taxon>
        <taxon>Hydroidolina</taxon>
        <taxon>Leptothecata</taxon>
        <taxon>Obeliida</taxon>
        <taxon>Clytiidae</taxon>
        <taxon>Clytia</taxon>
    </lineage>
</organism>
<protein>
    <submittedName>
        <fullName evidence="1">Uncharacterized protein</fullName>
    </submittedName>
</protein>
<evidence type="ECO:0000313" key="1">
    <source>
        <dbReference type="EnsemblMetazoa" id="CLYHEMP008093.1"/>
    </source>
</evidence>
<accession>A0A7M5V8V5</accession>
<dbReference type="EnsemblMetazoa" id="CLYHEMT008093.1">
    <property type="protein sequence ID" value="CLYHEMP008093.1"/>
    <property type="gene ID" value="CLYHEMG008093"/>
</dbReference>
<proteinExistence type="predicted"/>
<reference evidence="1" key="1">
    <citation type="submission" date="2021-01" db="UniProtKB">
        <authorList>
            <consortium name="EnsemblMetazoa"/>
        </authorList>
    </citation>
    <scope>IDENTIFICATION</scope>
</reference>
<dbReference type="Proteomes" id="UP000594262">
    <property type="component" value="Unplaced"/>
</dbReference>
<dbReference type="AlphaFoldDB" id="A0A7M5V8V5"/>
<name>A0A7M5V8V5_9CNID</name>